<dbReference type="InterPro" id="IPR012466">
    <property type="entry name" value="NECAP_PHear"/>
</dbReference>
<dbReference type="Gene3D" id="2.30.29.30">
    <property type="entry name" value="Pleckstrin-homology domain (PH domain)/Phosphotyrosine-binding domain (PTB)"/>
    <property type="match status" value="1"/>
</dbReference>
<feature type="domain" description="NECAP PHear" evidence="2">
    <location>
        <begin position="16"/>
        <end position="174"/>
    </location>
</feature>
<sequence length="218" mass="24936">MMNNDDEFFVSEDRVEKTLFRADDVCLIKIPPPITTDSTSSSIIDINSWDLNEIVWKGKLKFVETEFIMNMNIDEDSINERQIIQGNIILINNNGITNDIFGNIPYTLDGHNVQITNSKLIYSVILEFQDKKLGLGLKFLNQTKSSDFNISLQDFKKHAKAALDTHNDLINDLQENFQKLNIELSSPTDSQIEHIDNNKQNELTDESDLEFGDFVSSE</sequence>
<accession>K0KQ17</accession>
<gene>
    <name evidence="3" type="ORF">BN7_2806</name>
</gene>
<evidence type="ECO:0000313" key="4">
    <source>
        <dbReference type="Proteomes" id="UP000009328"/>
    </source>
</evidence>
<keyword evidence="1" id="KW-0175">Coiled coil</keyword>
<protein>
    <recommendedName>
        <fullName evidence="2">NECAP PHear domain-containing protein</fullName>
    </recommendedName>
</protein>
<dbReference type="HOGENOM" id="CLU_1267778_0_0_1"/>
<evidence type="ECO:0000313" key="3">
    <source>
        <dbReference type="EMBL" id="CCH43258.1"/>
    </source>
</evidence>
<dbReference type="InParanoid" id="K0KQ17"/>
<evidence type="ECO:0000256" key="1">
    <source>
        <dbReference type="SAM" id="Coils"/>
    </source>
</evidence>
<proteinExistence type="predicted"/>
<dbReference type="GO" id="GO:0016020">
    <property type="term" value="C:membrane"/>
    <property type="evidence" value="ECO:0007669"/>
    <property type="project" value="InterPro"/>
</dbReference>
<dbReference type="AlphaFoldDB" id="K0KQ17"/>
<dbReference type="InterPro" id="IPR011993">
    <property type="entry name" value="PH-like_dom_sf"/>
</dbReference>
<dbReference type="GO" id="GO:0006897">
    <property type="term" value="P:endocytosis"/>
    <property type="evidence" value="ECO:0007669"/>
    <property type="project" value="InterPro"/>
</dbReference>
<organism evidence="3 4">
    <name type="scientific">Wickerhamomyces ciferrii (strain ATCC 14091 / BCRC 22168 / CBS 111 / JCM 3599 / NBRC 0793 / NRRL Y-1031 F-60-10)</name>
    <name type="common">Yeast</name>
    <name type="synonym">Pichia ciferrii</name>
    <dbReference type="NCBI Taxonomy" id="1206466"/>
    <lineage>
        <taxon>Eukaryota</taxon>
        <taxon>Fungi</taxon>
        <taxon>Dikarya</taxon>
        <taxon>Ascomycota</taxon>
        <taxon>Saccharomycotina</taxon>
        <taxon>Saccharomycetes</taxon>
        <taxon>Phaffomycetales</taxon>
        <taxon>Wickerhamomycetaceae</taxon>
        <taxon>Wickerhamomyces</taxon>
    </lineage>
</organism>
<dbReference type="EMBL" id="CAIF01000074">
    <property type="protein sequence ID" value="CCH43258.1"/>
    <property type="molecule type" value="Genomic_DNA"/>
</dbReference>
<feature type="coiled-coil region" evidence="1">
    <location>
        <begin position="156"/>
        <end position="183"/>
    </location>
</feature>
<comment type="caution">
    <text evidence="3">The sequence shown here is derived from an EMBL/GenBank/DDBJ whole genome shotgun (WGS) entry which is preliminary data.</text>
</comment>
<name>K0KQ17_WICCF</name>
<evidence type="ECO:0000259" key="2">
    <source>
        <dbReference type="Pfam" id="PF07933"/>
    </source>
</evidence>
<keyword evidence="4" id="KW-1185">Reference proteome</keyword>
<reference evidence="3 4" key="1">
    <citation type="journal article" date="2012" name="Eukaryot. Cell">
        <title>Draft genome sequence of Wickerhamomyces ciferrii NRRL Y-1031 F-60-10.</title>
        <authorList>
            <person name="Schneider J."/>
            <person name="Andrea H."/>
            <person name="Blom J."/>
            <person name="Jaenicke S."/>
            <person name="Ruckert C."/>
            <person name="Schorsch C."/>
            <person name="Szczepanowski R."/>
            <person name="Farwick M."/>
            <person name="Goesmann A."/>
            <person name="Puhler A."/>
            <person name="Schaffer S."/>
            <person name="Tauch A."/>
            <person name="Kohler T."/>
            <person name="Brinkrolf K."/>
        </authorList>
    </citation>
    <scope>NUCLEOTIDE SEQUENCE [LARGE SCALE GENOMIC DNA]</scope>
    <source>
        <strain evidence="4">ATCC 14091 / BCRC 22168 / CBS 111 / JCM 3599 / NBRC 0793 / NRRL Y-1031 F-60-10</strain>
    </source>
</reference>
<dbReference type="Pfam" id="PF07933">
    <property type="entry name" value="DUF1681"/>
    <property type="match status" value="1"/>
</dbReference>
<dbReference type="SUPFAM" id="SSF50729">
    <property type="entry name" value="PH domain-like"/>
    <property type="match status" value="1"/>
</dbReference>
<dbReference type="eggNOG" id="KOG2500">
    <property type="taxonomic scope" value="Eukaryota"/>
</dbReference>
<dbReference type="Proteomes" id="UP000009328">
    <property type="component" value="Unassembled WGS sequence"/>
</dbReference>